<feature type="compositionally biased region" description="Polar residues" evidence="7">
    <location>
        <begin position="12"/>
        <end position="23"/>
    </location>
</feature>
<dbReference type="InterPro" id="IPR000740">
    <property type="entry name" value="GrpE"/>
</dbReference>
<sequence>MTEKPRAADPVTTGSASGGSTPVNPAEGEAGQRIIVRDRRKIDPTGGKDAPASSTSDPAGGKSEPTTSGSEPAGGEDKSTTPAGGADRAAAEAKGEPAAQEEASNTAEAAEAAEDDVVDVTEPARAQTDEDVAAELPASPVLDELVEEAEVEVEVGEGRARVPKLDQPEGVDGPVVDAPAKAAEGPGPFSAELEAVRSELDERTRDLQRVSAEYANYRKRVDRDRGLVAEQATGTVLTALLPVLDDLDRAREHGDLVGPFGSVAEQLTGALTKFGLTAFGEKGDPFDPTRHEAVAHLTSADVTEPTCVDVMRRGYLLGDRLLRAALVAVADPE</sequence>
<dbReference type="SUPFAM" id="SSF51064">
    <property type="entry name" value="Head domain of nucleotide exchange factor GrpE"/>
    <property type="match status" value="1"/>
</dbReference>
<comment type="subunit">
    <text evidence="3">Homodimer.</text>
</comment>
<dbReference type="PANTHER" id="PTHR21237">
    <property type="entry name" value="GRPE PROTEIN"/>
    <property type="match status" value="1"/>
</dbReference>
<evidence type="ECO:0000256" key="2">
    <source>
        <dbReference type="ARBA" id="ARBA00023186"/>
    </source>
</evidence>
<evidence type="ECO:0000256" key="6">
    <source>
        <dbReference type="SAM" id="Coils"/>
    </source>
</evidence>
<feature type="region of interest" description="Disordered" evidence="7">
    <location>
        <begin position="1"/>
        <end position="172"/>
    </location>
</feature>
<feature type="compositionally biased region" description="Low complexity" evidence="7">
    <location>
        <begin position="96"/>
        <end position="110"/>
    </location>
</feature>
<keyword evidence="9" id="KW-1185">Reference proteome</keyword>
<reference evidence="9" key="1">
    <citation type="journal article" date="2019" name="Int. J. Syst. Evol. Microbiol.">
        <title>The Global Catalogue of Microorganisms (GCM) 10K type strain sequencing project: providing services to taxonomists for standard genome sequencing and annotation.</title>
        <authorList>
            <consortium name="The Broad Institute Genomics Platform"/>
            <consortium name="The Broad Institute Genome Sequencing Center for Infectious Disease"/>
            <person name="Wu L."/>
            <person name="Ma J."/>
        </authorList>
    </citation>
    <scope>NUCLEOTIDE SEQUENCE [LARGE SCALE GENOMIC DNA]</scope>
    <source>
        <strain evidence="9">JCM 31037</strain>
    </source>
</reference>
<protein>
    <recommendedName>
        <fullName evidence="3 4">Protein GrpE</fullName>
    </recommendedName>
    <alternativeName>
        <fullName evidence="3">HSP-70 cofactor</fullName>
    </alternativeName>
</protein>
<evidence type="ECO:0000256" key="5">
    <source>
        <dbReference type="RuleBase" id="RU004478"/>
    </source>
</evidence>
<name>A0ABW3YG68_9ACTN</name>
<evidence type="ECO:0000256" key="1">
    <source>
        <dbReference type="ARBA" id="ARBA00009054"/>
    </source>
</evidence>
<comment type="caution">
    <text evidence="8">The sequence shown here is derived from an EMBL/GenBank/DDBJ whole genome shotgun (WGS) entry which is preliminary data.</text>
</comment>
<dbReference type="Pfam" id="PF01025">
    <property type="entry name" value="GrpE"/>
    <property type="match status" value="1"/>
</dbReference>
<dbReference type="InterPro" id="IPR009012">
    <property type="entry name" value="GrpE_head"/>
</dbReference>
<dbReference type="HAMAP" id="MF_01151">
    <property type="entry name" value="GrpE"/>
    <property type="match status" value="1"/>
</dbReference>
<dbReference type="Gene3D" id="2.30.22.10">
    <property type="entry name" value="Head domain of nucleotide exchange factor GrpE"/>
    <property type="match status" value="1"/>
</dbReference>
<comment type="subcellular location">
    <subcellularLocation>
        <location evidence="3">Cytoplasm</location>
    </subcellularLocation>
</comment>
<dbReference type="PRINTS" id="PR00773">
    <property type="entry name" value="GRPEPROTEIN"/>
</dbReference>
<dbReference type="SUPFAM" id="SSF58014">
    <property type="entry name" value="Coiled-coil domain of nucleotide exchange factor GrpE"/>
    <property type="match status" value="1"/>
</dbReference>
<gene>
    <name evidence="3" type="primary">grpE</name>
    <name evidence="8" type="ORF">ACFQ4H_13230</name>
</gene>
<dbReference type="InterPro" id="IPR013805">
    <property type="entry name" value="GrpE_CC"/>
</dbReference>
<evidence type="ECO:0000256" key="4">
    <source>
        <dbReference type="RuleBase" id="RU000639"/>
    </source>
</evidence>
<dbReference type="PROSITE" id="PS01071">
    <property type="entry name" value="GRPE"/>
    <property type="match status" value="1"/>
</dbReference>
<feature type="compositionally biased region" description="Acidic residues" evidence="7">
    <location>
        <begin position="144"/>
        <end position="155"/>
    </location>
</feature>
<feature type="compositionally biased region" description="Basic and acidic residues" evidence="7">
    <location>
        <begin position="156"/>
        <end position="167"/>
    </location>
</feature>
<dbReference type="Gene3D" id="3.90.20.20">
    <property type="match status" value="1"/>
</dbReference>
<comment type="similarity">
    <text evidence="1 3 5">Belongs to the GrpE family.</text>
</comment>
<organism evidence="8 9">
    <name type="scientific">Micromonospora sonneratiae</name>
    <dbReference type="NCBI Taxonomy" id="1184706"/>
    <lineage>
        <taxon>Bacteria</taxon>
        <taxon>Bacillati</taxon>
        <taxon>Actinomycetota</taxon>
        <taxon>Actinomycetes</taxon>
        <taxon>Micromonosporales</taxon>
        <taxon>Micromonosporaceae</taxon>
        <taxon>Micromonospora</taxon>
    </lineage>
</organism>
<keyword evidence="3" id="KW-0963">Cytoplasm</keyword>
<dbReference type="PANTHER" id="PTHR21237:SF23">
    <property type="entry name" value="GRPE PROTEIN HOMOLOG, MITOCHONDRIAL"/>
    <property type="match status" value="1"/>
</dbReference>
<accession>A0ABW3YG68</accession>
<keyword evidence="3 4" id="KW-0346">Stress response</keyword>
<dbReference type="RefSeq" id="WP_377570561.1">
    <property type="nucleotide sequence ID" value="NZ_JBHTMP010000017.1"/>
</dbReference>
<proteinExistence type="inferred from homology"/>
<evidence type="ECO:0000313" key="8">
    <source>
        <dbReference type="EMBL" id="MFD1322058.1"/>
    </source>
</evidence>
<comment type="function">
    <text evidence="3 4">Participates actively in the response to hyperosmotic and heat shock by preventing the aggregation of stress-denatured proteins, in association with DnaK and GrpE. It is the nucleotide exchange factor for DnaK and may function as a thermosensor. Unfolded proteins bind initially to DnaJ; upon interaction with the DnaJ-bound protein, DnaK hydrolyzes its bound ATP, resulting in the formation of a stable complex. GrpE releases ADP from DnaK; ATP binding to DnaK triggers the release of the substrate protein, thus completing the reaction cycle. Several rounds of ATP-dependent interactions between DnaJ, DnaK and GrpE are required for fully efficient folding.</text>
</comment>
<evidence type="ECO:0000313" key="9">
    <source>
        <dbReference type="Proteomes" id="UP001597260"/>
    </source>
</evidence>
<dbReference type="EMBL" id="JBHTMP010000017">
    <property type="protein sequence ID" value="MFD1322058.1"/>
    <property type="molecule type" value="Genomic_DNA"/>
</dbReference>
<dbReference type="CDD" id="cd00446">
    <property type="entry name" value="GrpE"/>
    <property type="match status" value="1"/>
</dbReference>
<keyword evidence="2 3" id="KW-0143">Chaperone</keyword>
<dbReference type="Proteomes" id="UP001597260">
    <property type="component" value="Unassembled WGS sequence"/>
</dbReference>
<evidence type="ECO:0000256" key="7">
    <source>
        <dbReference type="SAM" id="MobiDB-lite"/>
    </source>
</evidence>
<keyword evidence="6" id="KW-0175">Coiled coil</keyword>
<feature type="coiled-coil region" evidence="6">
    <location>
        <begin position="193"/>
        <end position="220"/>
    </location>
</feature>
<evidence type="ECO:0000256" key="3">
    <source>
        <dbReference type="HAMAP-Rule" id="MF_01151"/>
    </source>
</evidence>